<name>A0A9Q3GTM8_9BASI</name>
<comment type="caution">
    <text evidence="1">The sequence shown here is derived from an EMBL/GenBank/DDBJ whole genome shotgun (WGS) entry which is preliminary data.</text>
</comment>
<evidence type="ECO:0000313" key="1">
    <source>
        <dbReference type="EMBL" id="MBW0478872.1"/>
    </source>
</evidence>
<keyword evidence="2" id="KW-1185">Reference proteome</keyword>
<gene>
    <name evidence="1" type="ORF">O181_018587</name>
</gene>
<protein>
    <submittedName>
        <fullName evidence="1">Uncharacterized protein</fullName>
    </submittedName>
</protein>
<dbReference type="Proteomes" id="UP000765509">
    <property type="component" value="Unassembled WGS sequence"/>
</dbReference>
<reference evidence="1" key="1">
    <citation type="submission" date="2021-03" db="EMBL/GenBank/DDBJ databases">
        <title>Draft genome sequence of rust myrtle Austropuccinia psidii MF-1, a brazilian biotype.</title>
        <authorList>
            <person name="Quecine M.C."/>
            <person name="Pachon D.M.R."/>
            <person name="Bonatelli M.L."/>
            <person name="Correr F.H."/>
            <person name="Franceschini L.M."/>
            <person name="Leite T.F."/>
            <person name="Margarido G.R.A."/>
            <person name="Almeida C.A."/>
            <person name="Ferrarezi J.A."/>
            <person name="Labate C.A."/>
        </authorList>
    </citation>
    <scope>NUCLEOTIDE SEQUENCE</scope>
    <source>
        <strain evidence="1">MF-1</strain>
    </source>
</reference>
<accession>A0A9Q3GTM8</accession>
<evidence type="ECO:0000313" key="2">
    <source>
        <dbReference type="Proteomes" id="UP000765509"/>
    </source>
</evidence>
<dbReference type="EMBL" id="AVOT02005361">
    <property type="protein sequence ID" value="MBW0478872.1"/>
    <property type="molecule type" value="Genomic_DNA"/>
</dbReference>
<dbReference type="AlphaFoldDB" id="A0A9Q3GTM8"/>
<sequence length="111" mass="11998">MAWCELLDLEHVSHVNGDQVFRSKDGTQAFRKACSVWLLGWPNLACQGLADSLVEDGKEIGFISIPGTVGDELVQGTRGAAATDTCVPPDKSRFKHHTSSLQAVEKCWLGG</sequence>
<organism evidence="1 2">
    <name type="scientific">Austropuccinia psidii MF-1</name>
    <dbReference type="NCBI Taxonomy" id="1389203"/>
    <lineage>
        <taxon>Eukaryota</taxon>
        <taxon>Fungi</taxon>
        <taxon>Dikarya</taxon>
        <taxon>Basidiomycota</taxon>
        <taxon>Pucciniomycotina</taxon>
        <taxon>Pucciniomycetes</taxon>
        <taxon>Pucciniales</taxon>
        <taxon>Sphaerophragmiaceae</taxon>
        <taxon>Austropuccinia</taxon>
    </lineage>
</organism>
<proteinExistence type="predicted"/>